<protein>
    <submittedName>
        <fullName evidence="2">Carboxypeptidase-like regulatory domain-containing protein</fullName>
    </submittedName>
</protein>
<comment type="caution">
    <text evidence="2">The sequence shown here is derived from an EMBL/GenBank/DDBJ whole genome shotgun (WGS) entry which is preliminary data.</text>
</comment>
<keyword evidence="3" id="KW-1185">Reference proteome</keyword>
<evidence type="ECO:0000313" key="3">
    <source>
        <dbReference type="Proteomes" id="UP001231924"/>
    </source>
</evidence>
<dbReference type="SUPFAM" id="SSF49464">
    <property type="entry name" value="Carboxypeptidase regulatory domain-like"/>
    <property type="match status" value="1"/>
</dbReference>
<evidence type="ECO:0000256" key="1">
    <source>
        <dbReference type="SAM" id="MobiDB-lite"/>
    </source>
</evidence>
<feature type="region of interest" description="Disordered" evidence="1">
    <location>
        <begin position="1"/>
        <end position="26"/>
    </location>
</feature>
<organism evidence="2 3">
    <name type="scientific">Actinomycetospora termitidis</name>
    <dbReference type="NCBI Taxonomy" id="3053470"/>
    <lineage>
        <taxon>Bacteria</taxon>
        <taxon>Bacillati</taxon>
        <taxon>Actinomycetota</taxon>
        <taxon>Actinomycetes</taxon>
        <taxon>Pseudonocardiales</taxon>
        <taxon>Pseudonocardiaceae</taxon>
        <taxon>Actinomycetospora</taxon>
    </lineage>
</organism>
<dbReference type="Pfam" id="PF13620">
    <property type="entry name" value="CarboxypepD_reg"/>
    <property type="match status" value="1"/>
</dbReference>
<name>A0ABT7MH83_9PSEU</name>
<accession>A0ABT7MH83</accession>
<dbReference type="Gene3D" id="2.60.40.1120">
    <property type="entry name" value="Carboxypeptidase-like, regulatory domain"/>
    <property type="match status" value="1"/>
</dbReference>
<dbReference type="InterPro" id="IPR008969">
    <property type="entry name" value="CarboxyPept-like_regulatory"/>
</dbReference>
<sequence>MQTSSGTNGAFSTAGAGAPRGRDTGSAAVLTGRVTTPDGRAVGATLTATDSGGTQIGRARTDAEGSFTLRARPGTALLICSAPGHAPRAETVTIGVGGTRHDVVLESSGRPARTPVAGS</sequence>
<feature type="compositionally biased region" description="Polar residues" evidence="1">
    <location>
        <begin position="1"/>
        <end position="11"/>
    </location>
</feature>
<dbReference type="EMBL" id="JASVWF010000009">
    <property type="protein sequence ID" value="MDL5160045.1"/>
    <property type="molecule type" value="Genomic_DNA"/>
</dbReference>
<dbReference type="Proteomes" id="UP001231924">
    <property type="component" value="Unassembled WGS sequence"/>
</dbReference>
<evidence type="ECO:0000313" key="2">
    <source>
        <dbReference type="EMBL" id="MDL5160045.1"/>
    </source>
</evidence>
<reference evidence="2 3" key="1">
    <citation type="submission" date="2023-06" db="EMBL/GenBank/DDBJ databases">
        <title>Actinomycetospora Odt1-22.</title>
        <authorList>
            <person name="Supong K."/>
        </authorList>
    </citation>
    <scope>NUCLEOTIDE SEQUENCE [LARGE SCALE GENOMIC DNA]</scope>
    <source>
        <strain evidence="2 3">Odt1-22</strain>
    </source>
</reference>
<gene>
    <name evidence="2" type="ORF">QRT03_29030</name>
</gene>
<proteinExistence type="predicted"/>